<evidence type="ECO:0000256" key="1">
    <source>
        <dbReference type="SAM" id="MobiDB-lite"/>
    </source>
</evidence>
<sequence length="122" mass="13218">MCALPSSCGLGYICMPPPSQALHRGVFAVLPSRECVSSRWQLPKVLNTLLREHCSLAAFVSMLTDTSGNHRAAFDQRRRIEAPRGEKSASDLSGLSSPPVTSQKKIKCAAEDGEKQAEEECS</sequence>
<reference evidence="2 3" key="1">
    <citation type="submission" date="2019-04" db="EMBL/GenBank/DDBJ databases">
        <title>Chromosome genome assembly for Takifugu flavidus.</title>
        <authorList>
            <person name="Xiao S."/>
        </authorList>
    </citation>
    <scope>NUCLEOTIDE SEQUENCE [LARGE SCALE GENOMIC DNA]</scope>
    <source>
        <strain evidence="2">HTHZ2018</strain>
        <tissue evidence="2">Muscle</tissue>
    </source>
</reference>
<feature type="compositionally biased region" description="Basic and acidic residues" evidence="1">
    <location>
        <begin position="74"/>
        <end position="89"/>
    </location>
</feature>
<dbReference type="AlphaFoldDB" id="A0A5C6NVT7"/>
<dbReference type="EMBL" id="RHFK02000009">
    <property type="protein sequence ID" value="TWW70701.1"/>
    <property type="molecule type" value="Genomic_DNA"/>
</dbReference>
<comment type="caution">
    <text evidence="2">The sequence shown here is derived from an EMBL/GenBank/DDBJ whole genome shotgun (WGS) entry which is preliminary data.</text>
</comment>
<feature type="compositionally biased region" description="Polar residues" evidence="1">
    <location>
        <begin position="90"/>
        <end position="103"/>
    </location>
</feature>
<accession>A0A5C6NVT7</accession>
<gene>
    <name evidence="2" type="ORF">D4764_17G0001840</name>
</gene>
<feature type="region of interest" description="Disordered" evidence="1">
    <location>
        <begin position="74"/>
        <end position="122"/>
    </location>
</feature>
<keyword evidence="3" id="KW-1185">Reference proteome</keyword>
<name>A0A5C6NVT7_9TELE</name>
<protein>
    <submittedName>
        <fullName evidence="2">Uncharacterized protein</fullName>
    </submittedName>
</protein>
<organism evidence="2 3">
    <name type="scientific">Takifugu flavidus</name>
    <name type="common">sansaifugu</name>
    <dbReference type="NCBI Taxonomy" id="433684"/>
    <lineage>
        <taxon>Eukaryota</taxon>
        <taxon>Metazoa</taxon>
        <taxon>Chordata</taxon>
        <taxon>Craniata</taxon>
        <taxon>Vertebrata</taxon>
        <taxon>Euteleostomi</taxon>
        <taxon>Actinopterygii</taxon>
        <taxon>Neopterygii</taxon>
        <taxon>Teleostei</taxon>
        <taxon>Neoteleostei</taxon>
        <taxon>Acanthomorphata</taxon>
        <taxon>Eupercaria</taxon>
        <taxon>Tetraodontiformes</taxon>
        <taxon>Tetradontoidea</taxon>
        <taxon>Tetraodontidae</taxon>
        <taxon>Takifugu</taxon>
    </lineage>
</organism>
<evidence type="ECO:0000313" key="2">
    <source>
        <dbReference type="EMBL" id="TWW70701.1"/>
    </source>
</evidence>
<evidence type="ECO:0000313" key="3">
    <source>
        <dbReference type="Proteomes" id="UP000324091"/>
    </source>
</evidence>
<dbReference type="Proteomes" id="UP000324091">
    <property type="component" value="Chromosome 17"/>
</dbReference>
<feature type="compositionally biased region" description="Basic and acidic residues" evidence="1">
    <location>
        <begin position="108"/>
        <end position="122"/>
    </location>
</feature>
<proteinExistence type="predicted"/>